<organism evidence="1 2">
    <name type="scientific">Colletotrichum sojae</name>
    <dbReference type="NCBI Taxonomy" id="2175907"/>
    <lineage>
        <taxon>Eukaryota</taxon>
        <taxon>Fungi</taxon>
        <taxon>Dikarya</taxon>
        <taxon>Ascomycota</taxon>
        <taxon>Pezizomycotina</taxon>
        <taxon>Sordariomycetes</taxon>
        <taxon>Hypocreomycetidae</taxon>
        <taxon>Glomerellales</taxon>
        <taxon>Glomerellaceae</taxon>
        <taxon>Colletotrichum</taxon>
        <taxon>Colletotrichum orchidearum species complex</taxon>
    </lineage>
</organism>
<accession>A0A8H6J9K8</accession>
<reference evidence="1 2" key="1">
    <citation type="journal article" date="2020" name="Phytopathology">
        <title>Genome Sequence Resources of Colletotrichum truncatum, C. plurivorum, C. musicola, and C. sojae: Four Species Pathogenic to Soybean (Glycine max).</title>
        <authorList>
            <person name="Rogerio F."/>
            <person name="Boufleur T.R."/>
            <person name="Ciampi-Guillardi M."/>
            <person name="Sukno S.A."/>
            <person name="Thon M.R."/>
            <person name="Massola Junior N.S."/>
            <person name="Baroncelli R."/>
        </authorList>
    </citation>
    <scope>NUCLEOTIDE SEQUENCE [LARGE SCALE GENOMIC DNA]</scope>
    <source>
        <strain evidence="1 2">LFN0009</strain>
    </source>
</reference>
<proteinExistence type="predicted"/>
<evidence type="ECO:0000313" key="2">
    <source>
        <dbReference type="Proteomes" id="UP000652219"/>
    </source>
</evidence>
<dbReference type="AlphaFoldDB" id="A0A8H6J9K8"/>
<gene>
    <name evidence="1" type="ORF">CSOJ01_07296</name>
</gene>
<sequence>MFGNAQLERVTPARAFHRWTQGLLDLPLQQPSHSLDEVGKDVVPEQLLTAGSAPMQSCRLQPAALVT</sequence>
<comment type="caution">
    <text evidence="1">The sequence shown here is derived from an EMBL/GenBank/DDBJ whole genome shotgun (WGS) entry which is preliminary data.</text>
</comment>
<dbReference type="EMBL" id="WIGN01000111">
    <property type="protein sequence ID" value="KAF6808828.1"/>
    <property type="molecule type" value="Genomic_DNA"/>
</dbReference>
<protein>
    <submittedName>
        <fullName evidence="1">Uncharacterized protein</fullName>
    </submittedName>
</protein>
<keyword evidence="2" id="KW-1185">Reference proteome</keyword>
<evidence type="ECO:0000313" key="1">
    <source>
        <dbReference type="EMBL" id="KAF6808828.1"/>
    </source>
</evidence>
<name>A0A8H6J9K8_9PEZI</name>
<dbReference type="Proteomes" id="UP000652219">
    <property type="component" value="Unassembled WGS sequence"/>
</dbReference>